<reference evidence="2 3" key="1">
    <citation type="journal article" date="2013" name="PLoS ONE">
        <title>Poles Apart: Arctic and Antarctic Octadecabacter strains Share High Genome Plasticity and a New Type of Xanthorhodopsin.</title>
        <authorList>
            <person name="Vollmers J."/>
            <person name="Voget S."/>
            <person name="Dietrich S."/>
            <person name="Gollnow K."/>
            <person name="Smits M."/>
            <person name="Meyer K."/>
            <person name="Brinkhoff T."/>
            <person name="Simon M."/>
            <person name="Daniel R."/>
        </authorList>
    </citation>
    <scope>NUCLEOTIDE SEQUENCE [LARGE SCALE GENOMIC DNA]</scope>
    <source>
        <strain evidence="2 3">307</strain>
    </source>
</reference>
<feature type="transmembrane region" description="Helical" evidence="1">
    <location>
        <begin position="173"/>
        <end position="195"/>
    </location>
</feature>
<evidence type="ECO:0000256" key="1">
    <source>
        <dbReference type="SAM" id="Phobius"/>
    </source>
</evidence>
<protein>
    <recommendedName>
        <fullName evidence="4">MASE1 domain-containing protein</fullName>
    </recommendedName>
</protein>
<dbReference type="KEGG" id="oat:OAN307_c34730"/>
<dbReference type="AlphaFoldDB" id="M9R8K0"/>
<evidence type="ECO:0000313" key="2">
    <source>
        <dbReference type="EMBL" id="AGI68959.1"/>
    </source>
</evidence>
<dbReference type="Proteomes" id="UP000005307">
    <property type="component" value="Chromosome"/>
</dbReference>
<sequence>MEHKDHHTRLQKNSSRLTMNSTVSYYLLSFVIVSVAFLVTFVISIHLINPLQQRFFTGQTEYVSLIYLPHGVRVLSAWLLGWKSIPIITLVTLYTHWLVFGASGFSIMGIAGAMSGITCATFSFWTLAKFGMDFRISSAKVANWRDVFLAGCLASVMSSYGVGLAFQHDVVTLAKYFVGDLTGMFVCLFVLMLVFKALRKNKVRPYT</sequence>
<feature type="transmembrane region" description="Helical" evidence="1">
    <location>
        <begin position="147"/>
        <end position="167"/>
    </location>
</feature>
<feature type="transmembrane region" description="Helical" evidence="1">
    <location>
        <begin position="25"/>
        <end position="48"/>
    </location>
</feature>
<organism evidence="2 3">
    <name type="scientific">Octadecabacter antarcticus 307</name>
    <dbReference type="NCBI Taxonomy" id="391626"/>
    <lineage>
        <taxon>Bacteria</taxon>
        <taxon>Pseudomonadati</taxon>
        <taxon>Pseudomonadota</taxon>
        <taxon>Alphaproteobacteria</taxon>
        <taxon>Rhodobacterales</taxon>
        <taxon>Roseobacteraceae</taxon>
        <taxon>Octadecabacter</taxon>
    </lineage>
</organism>
<keyword evidence="1" id="KW-0472">Membrane</keyword>
<gene>
    <name evidence="2" type="ORF">OAN307_c34730</name>
</gene>
<dbReference type="EMBL" id="CP003740">
    <property type="protein sequence ID" value="AGI68959.1"/>
    <property type="molecule type" value="Genomic_DNA"/>
</dbReference>
<keyword evidence="1" id="KW-0812">Transmembrane</keyword>
<feature type="transmembrane region" description="Helical" evidence="1">
    <location>
        <begin position="105"/>
        <end position="127"/>
    </location>
</feature>
<evidence type="ECO:0008006" key="4">
    <source>
        <dbReference type="Google" id="ProtNLM"/>
    </source>
</evidence>
<keyword evidence="3" id="KW-1185">Reference proteome</keyword>
<evidence type="ECO:0000313" key="3">
    <source>
        <dbReference type="Proteomes" id="UP000005307"/>
    </source>
</evidence>
<keyword evidence="1" id="KW-1133">Transmembrane helix</keyword>
<proteinExistence type="predicted"/>
<dbReference type="HOGENOM" id="CLU_1446654_0_0_5"/>
<dbReference type="STRING" id="391626.OAN307_c34730"/>
<accession>M9R8K0</accession>
<dbReference type="eggNOG" id="ENOG502ZBB5">
    <property type="taxonomic scope" value="Bacteria"/>
</dbReference>
<feature type="transmembrane region" description="Helical" evidence="1">
    <location>
        <begin position="77"/>
        <end position="99"/>
    </location>
</feature>
<name>M9R8K0_9RHOB</name>